<dbReference type="Proteomes" id="UP001189429">
    <property type="component" value="Unassembled WGS sequence"/>
</dbReference>
<evidence type="ECO:0000313" key="2">
    <source>
        <dbReference type="EMBL" id="CAK0844381.1"/>
    </source>
</evidence>
<proteinExistence type="predicted"/>
<organism evidence="2 3">
    <name type="scientific">Prorocentrum cordatum</name>
    <dbReference type="NCBI Taxonomy" id="2364126"/>
    <lineage>
        <taxon>Eukaryota</taxon>
        <taxon>Sar</taxon>
        <taxon>Alveolata</taxon>
        <taxon>Dinophyceae</taxon>
        <taxon>Prorocentrales</taxon>
        <taxon>Prorocentraceae</taxon>
        <taxon>Prorocentrum</taxon>
    </lineage>
</organism>
<evidence type="ECO:0000313" key="3">
    <source>
        <dbReference type="Proteomes" id="UP001189429"/>
    </source>
</evidence>
<keyword evidence="3" id="KW-1185">Reference proteome</keyword>
<protein>
    <submittedName>
        <fullName evidence="2">Uncharacterized protein</fullName>
    </submittedName>
</protein>
<accession>A0ABN9TF03</accession>
<dbReference type="EMBL" id="CAUYUJ010014659">
    <property type="protein sequence ID" value="CAK0844381.1"/>
    <property type="molecule type" value="Genomic_DNA"/>
</dbReference>
<keyword evidence="1" id="KW-1133">Transmembrane helix</keyword>
<sequence>MTCLGRFVYWCQQSNVGFGSNNNAAPANSPKDILVAECPDCNGAANTDICPTRTFAQPLTLAAPEARRSRPRSSARRPLRCQCRSDWCPLSSLWVRSSVSPAAARPISQCSWRTSKICCATERVRLWWQQLRTRGQSSPSPACFSEMPPRLTFVIALRQLSDQSCVPLSHAGGFFLSANFNILMVLPLFLLVLFSCCLPILVLTPGPTASQSSSRRLRFCATGPRGAPACETVRRCGWVDARRRQSRRC</sequence>
<keyword evidence="1" id="KW-0812">Transmembrane</keyword>
<name>A0ABN9TF03_9DINO</name>
<feature type="transmembrane region" description="Helical" evidence="1">
    <location>
        <begin position="182"/>
        <end position="206"/>
    </location>
</feature>
<evidence type="ECO:0000256" key="1">
    <source>
        <dbReference type="SAM" id="Phobius"/>
    </source>
</evidence>
<gene>
    <name evidence="2" type="ORF">PCOR1329_LOCUS38475</name>
</gene>
<reference evidence="2" key="1">
    <citation type="submission" date="2023-10" db="EMBL/GenBank/DDBJ databases">
        <authorList>
            <person name="Chen Y."/>
            <person name="Shah S."/>
            <person name="Dougan E. K."/>
            <person name="Thang M."/>
            <person name="Chan C."/>
        </authorList>
    </citation>
    <scope>NUCLEOTIDE SEQUENCE [LARGE SCALE GENOMIC DNA]</scope>
</reference>
<keyword evidence="1" id="KW-0472">Membrane</keyword>
<comment type="caution">
    <text evidence="2">The sequence shown here is derived from an EMBL/GenBank/DDBJ whole genome shotgun (WGS) entry which is preliminary data.</text>
</comment>